<accession>A0A3Q2YBH6</accession>
<dbReference type="GeneTree" id="ENSGT00940000165396"/>
<dbReference type="GO" id="GO:0005096">
    <property type="term" value="F:GTPase activator activity"/>
    <property type="evidence" value="ECO:0007669"/>
    <property type="project" value="UniProtKB-KW"/>
</dbReference>
<feature type="compositionally biased region" description="Basic and acidic residues" evidence="2">
    <location>
        <begin position="1157"/>
        <end position="1167"/>
    </location>
</feature>
<dbReference type="GeneID" id="109524090"/>
<evidence type="ECO:0000256" key="1">
    <source>
        <dbReference type="ARBA" id="ARBA00022468"/>
    </source>
</evidence>
<evidence type="ECO:0000259" key="3">
    <source>
        <dbReference type="PROSITE" id="PS50238"/>
    </source>
</evidence>
<dbReference type="InterPro" id="IPR008936">
    <property type="entry name" value="Rho_GTPase_activation_prot"/>
</dbReference>
<feature type="region of interest" description="Disordered" evidence="2">
    <location>
        <begin position="368"/>
        <end position="404"/>
    </location>
</feature>
<dbReference type="InterPro" id="IPR000198">
    <property type="entry name" value="RhoGAP_dom"/>
</dbReference>
<feature type="compositionally biased region" description="Basic and acidic residues" evidence="2">
    <location>
        <begin position="1309"/>
        <end position="1337"/>
    </location>
</feature>
<dbReference type="Ensembl" id="ENSHCOT00000017039.1">
    <property type="protein sequence ID" value="ENSHCOP00000010586.1"/>
    <property type="gene ID" value="ENSHCOG00000013238.1"/>
</dbReference>
<dbReference type="SUPFAM" id="SSF48350">
    <property type="entry name" value="GTPase activation domain, GAP"/>
    <property type="match status" value="1"/>
</dbReference>
<feature type="compositionally biased region" description="Polar residues" evidence="2">
    <location>
        <begin position="644"/>
        <end position="656"/>
    </location>
</feature>
<dbReference type="PROSITE" id="PS50238">
    <property type="entry name" value="RHOGAP"/>
    <property type="match status" value="1"/>
</dbReference>
<feature type="compositionally biased region" description="Polar residues" evidence="2">
    <location>
        <begin position="315"/>
        <end position="339"/>
    </location>
</feature>
<feature type="compositionally biased region" description="Basic and acidic residues" evidence="2">
    <location>
        <begin position="859"/>
        <end position="883"/>
    </location>
</feature>
<feature type="region of interest" description="Disordered" evidence="2">
    <location>
        <begin position="743"/>
        <end position="817"/>
    </location>
</feature>
<proteinExistence type="predicted"/>
<dbReference type="STRING" id="109280.ENSHCOP00000010586"/>
<dbReference type="Proteomes" id="UP000264820">
    <property type="component" value="Unplaced"/>
</dbReference>
<protein>
    <submittedName>
        <fullName evidence="4">Si:dkeyp-68b7.12</fullName>
    </submittedName>
</protein>
<feature type="region of interest" description="Disordered" evidence="2">
    <location>
        <begin position="1132"/>
        <end position="1169"/>
    </location>
</feature>
<feature type="region of interest" description="Disordered" evidence="2">
    <location>
        <begin position="632"/>
        <end position="717"/>
    </location>
</feature>
<sequence>MRRVRRKGASKDKVFGCDLLQHLNATGQEVPQVLRCCSQFVEEHGVVDGIYRLSGVSSNIQKLRSEFEGDRSPDLSKEVYLQDIHCVSSLCKAYFRELPNPLLTYQLYDKFAEAVAVQLEEERLVKIRDVLKELPPPHYRTLEFLMCHLVKMASYSPETNMHARNLAIVWAPNLLRSKDIEVSGFSGTAAFMEVRVQSIVVEFILTHVPELFPEPNVTHSRRKSLPSPTAISSQEETLFKPPANFGHISPGDSPIPIRPYHAIIEGTDKRKGSFKGRKWISIFNIGSRFHDPRRRHKHSAKEKDASGLRPARSMDSLSITSYSNEDSIRPLQTSRSTKMSGLEPAASRSPLGGSEYAVTYRRGTGLMSGGTQGTYTALDPEGLGGADSDSVQSSSPGISTKAGRRAAMHITGPTMVTVPLHITSNLALGLLQGGGSDRVVHRGKDKDGNDQEGDNYVQRKDSGRMEMKVKELKEAKAETKEVAHGKEIIVDEDANTLVDKEEEAKNEEAIGEDCRAEPAVKEIRAKSLSYDVNEDVCQQYVHEEMEGVPSAKCEDNNIFDSSGVLNSTEVEQDDHELSGYVQDNFEFLDHMDCSVSCQIPLHFLPDCTHQVNEFSVEPPGHSDDEFELIEQPPLDATGPDVRLSVSSKSNVQSQLKPQRPRSIDANERHAKSLSLPHMTSPVREPEECCSNDDEDDTADDDTADDDTADYYSSDEDSSLFVRSLPADFFLSNVCDVLPEDLPACTADSAPAEQSRQPKECNSEMSADKQQNDGNQSKDDKDRVKETIPQIEKRIDHREEHNGPRNEDLRIKETGPEPLPIEVHSYHCVDLQEHTDESSVKAIDDVNVDKIRQEDDEEEEVHHFSTSEYTKKEISPVERYRDVSGEATEEFKEDQDDGDKNNETEDVNPETIINMPENPLTEDGAVSSSGKTQEGDLGTDDAFGKFWDELEEVVCELIEDEERKTWDVRDSRETNEKETTARKNPEDTDINLPERCGQEGAVVGKSVPTENKSMVEEVNVTTSLGDAPLKEVSVDVPQSGEEVCSEERRSERCEQGQEVTELLVPNEVKPDLEKVTVTSLRDVPIKEVSYDVLQSRESLGNEVQGPERCEDGGTDLEMLVPKDDQPICEEMIMTPRLRESPLKEVSVDVPESGEEVSSEERRSERCEQGQEVTELLVPNEVQPNLEKVTVTASLGDEPQEKITSEVLDTGQSGRFEKQRPERWEQEGMVPKKLVPQKDKPICEEVTMTPSLRDVPMKEVSSDVLQSRERVRFEVQVPERCEDEGADLEKLVPKDDKPICEEIIMTPRLREPPLKEVSSDFPDSREGVSFEERELERSQHQGPVMEKLLPTEDEPICEEVSITPSLRDTPVQEVISDIPESKESVRFEDRGIGRKLVISKLPKVYQVKAVPVVLPKRQHCKLAARSLRQQQQQQQQQQERKDAYAPDDVGANCSRDMSRNSPLSMCFDEAVAIATMRREKERECERERQRDWVGEVQ</sequence>
<dbReference type="KEGG" id="hcq:109524090"/>
<evidence type="ECO:0000256" key="2">
    <source>
        <dbReference type="SAM" id="MobiDB-lite"/>
    </source>
</evidence>
<feature type="region of interest" description="Disordered" evidence="2">
    <location>
        <begin position="1476"/>
        <end position="1495"/>
    </location>
</feature>
<feature type="compositionally biased region" description="Basic and acidic residues" evidence="2">
    <location>
        <begin position="661"/>
        <end position="670"/>
    </location>
</feature>
<feature type="region of interest" description="Disordered" evidence="2">
    <location>
        <begin position="1422"/>
        <end position="1456"/>
    </location>
</feature>
<name>A0A3Q2YBH6_HIPCM</name>
<evidence type="ECO:0000313" key="5">
    <source>
        <dbReference type="Proteomes" id="UP000264820"/>
    </source>
</evidence>
<feature type="compositionally biased region" description="Basic residues" evidence="2">
    <location>
        <begin position="291"/>
        <end position="300"/>
    </location>
</feature>
<dbReference type="FunFam" id="1.10.555.10:FF:000002">
    <property type="entry name" value="rho GTPase-activating protein 32 isoform X1"/>
    <property type="match status" value="1"/>
</dbReference>
<feature type="region of interest" description="Disordered" evidence="2">
    <location>
        <begin position="438"/>
        <end position="457"/>
    </location>
</feature>
<dbReference type="OrthoDB" id="79452at2759"/>
<feature type="compositionally biased region" description="Basic and acidic residues" evidence="2">
    <location>
        <begin position="438"/>
        <end position="449"/>
    </location>
</feature>
<feature type="region of interest" description="Disordered" evidence="2">
    <location>
        <begin position="851"/>
        <end position="942"/>
    </location>
</feature>
<organism evidence="4 5">
    <name type="scientific">Hippocampus comes</name>
    <name type="common">Tiger tail seahorse</name>
    <dbReference type="NCBI Taxonomy" id="109280"/>
    <lineage>
        <taxon>Eukaryota</taxon>
        <taxon>Metazoa</taxon>
        <taxon>Chordata</taxon>
        <taxon>Craniata</taxon>
        <taxon>Vertebrata</taxon>
        <taxon>Euteleostomi</taxon>
        <taxon>Actinopterygii</taxon>
        <taxon>Neopterygii</taxon>
        <taxon>Teleostei</taxon>
        <taxon>Neoteleostei</taxon>
        <taxon>Acanthomorphata</taxon>
        <taxon>Syngnathiaria</taxon>
        <taxon>Syngnathiformes</taxon>
        <taxon>Syngnathoidei</taxon>
        <taxon>Syngnathidae</taxon>
        <taxon>Hippocampus</taxon>
    </lineage>
</organism>
<dbReference type="RefSeq" id="XP_019739240.1">
    <property type="nucleotide sequence ID" value="XM_019883681.1"/>
</dbReference>
<dbReference type="Pfam" id="PF00620">
    <property type="entry name" value="RhoGAP"/>
    <property type="match status" value="1"/>
</dbReference>
<dbReference type="InterPro" id="IPR051576">
    <property type="entry name" value="PX-Rho_GAP"/>
</dbReference>
<feature type="region of interest" description="Disordered" evidence="2">
    <location>
        <begin position="1095"/>
        <end position="1118"/>
    </location>
</feature>
<feature type="compositionally biased region" description="Acidic residues" evidence="2">
    <location>
        <begin position="687"/>
        <end position="717"/>
    </location>
</feature>
<feature type="region of interest" description="Disordered" evidence="2">
    <location>
        <begin position="1028"/>
        <end position="1051"/>
    </location>
</feature>
<feature type="domain" description="Rho-GAP" evidence="3">
    <location>
        <begin position="17"/>
        <end position="212"/>
    </location>
</feature>
<feature type="compositionally biased region" description="Polar residues" evidence="2">
    <location>
        <begin position="389"/>
        <end position="398"/>
    </location>
</feature>
<feature type="compositionally biased region" description="Basic and acidic residues" evidence="2">
    <location>
        <begin position="755"/>
        <end position="814"/>
    </location>
</feature>
<feature type="region of interest" description="Disordered" evidence="2">
    <location>
        <begin position="1309"/>
        <end position="1339"/>
    </location>
</feature>
<keyword evidence="5" id="KW-1185">Reference proteome</keyword>
<reference evidence="4" key="2">
    <citation type="submission" date="2025-09" db="UniProtKB">
        <authorList>
            <consortium name="Ensembl"/>
        </authorList>
    </citation>
    <scope>IDENTIFICATION</scope>
</reference>
<dbReference type="GO" id="GO:0007264">
    <property type="term" value="P:small GTPase-mediated signal transduction"/>
    <property type="evidence" value="ECO:0007669"/>
    <property type="project" value="TreeGrafter"/>
</dbReference>
<reference evidence="4" key="1">
    <citation type="submission" date="2025-08" db="UniProtKB">
        <authorList>
            <consortium name="Ensembl"/>
        </authorList>
    </citation>
    <scope>IDENTIFICATION</scope>
</reference>
<feature type="region of interest" description="Disordered" evidence="2">
    <location>
        <begin position="1189"/>
        <end position="1238"/>
    </location>
</feature>
<feature type="compositionally biased region" description="Basic and acidic residues" evidence="2">
    <location>
        <begin position="1213"/>
        <end position="1224"/>
    </location>
</feature>
<evidence type="ECO:0000313" key="4">
    <source>
        <dbReference type="Ensembl" id="ENSHCOP00000010586.1"/>
    </source>
</evidence>
<dbReference type="PANTHER" id="PTHR15729">
    <property type="entry name" value="CDC42 GTPASE-ACTIVATING PROTEIN"/>
    <property type="match status" value="1"/>
</dbReference>
<feature type="compositionally biased region" description="Acidic residues" evidence="2">
    <location>
        <begin position="886"/>
        <end position="896"/>
    </location>
</feature>
<feature type="region of interest" description="Disordered" evidence="2">
    <location>
        <begin position="291"/>
        <end position="354"/>
    </location>
</feature>
<dbReference type="PANTHER" id="PTHR15729:SF12">
    <property type="entry name" value="RHO GTPASE-ACTIVATING PROTEIN 30"/>
    <property type="match status" value="1"/>
</dbReference>
<dbReference type="SMART" id="SM00324">
    <property type="entry name" value="RhoGAP"/>
    <property type="match status" value="1"/>
</dbReference>
<feature type="region of interest" description="Disordered" evidence="2">
    <location>
        <begin position="959"/>
        <end position="992"/>
    </location>
</feature>
<keyword evidence="1" id="KW-0343">GTPase activation</keyword>
<feature type="compositionally biased region" description="Basic and acidic residues" evidence="2">
    <location>
        <begin position="960"/>
        <end position="985"/>
    </location>
</feature>
<dbReference type="Gene3D" id="1.10.555.10">
    <property type="entry name" value="Rho GTPase activation protein"/>
    <property type="match status" value="1"/>
</dbReference>
<feature type="compositionally biased region" description="Basic and acidic residues" evidence="2">
    <location>
        <begin position="1135"/>
        <end position="1145"/>
    </location>
</feature>
<dbReference type="CDD" id="cd04384">
    <property type="entry name" value="RhoGAP_CdGAP"/>
    <property type="match status" value="1"/>
</dbReference>